<dbReference type="PANTHER" id="PTHR32282:SF33">
    <property type="entry name" value="PEPTIDOGLYCAN GLYCOSYLTRANSFERASE"/>
    <property type="match status" value="1"/>
</dbReference>
<evidence type="ECO:0000256" key="8">
    <source>
        <dbReference type="ARBA" id="ARBA00049902"/>
    </source>
</evidence>
<dbReference type="SUPFAM" id="SSF56601">
    <property type="entry name" value="beta-lactamase/transpeptidase-like"/>
    <property type="match status" value="1"/>
</dbReference>
<keyword evidence="1" id="KW-0121">Carboxypeptidase</keyword>
<feature type="domain" description="Glycosyl transferase family 51" evidence="11">
    <location>
        <begin position="3"/>
        <end position="146"/>
    </location>
</feature>
<dbReference type="InterPro" id="IPR001264">
    <property type="entry name" value="Glyco_trans_51"/>
</dbReference>
<evidence type="ECO:0000256" key="4">
    <source>
        <dbReference type="ARBA" id="ARBA00022679"/>
    </source>
</evidence>
<dbReference type="Gene3D" id="3.40.710.10">
    <property type="entry name" value="DD-peptidase/beta-lactamase superfamily"/>
    <property type="match status" value="1"/>
</dbReference>
<keyword evidence="13" id="KW-1185">Reference proteome</keyword>
<dbReference type="EMBL" id="AP027731">
    <property type="protein sequence ID" value="BDZ45756.1"/>
    <property type="molecule type" value="Genomic_DNA"/>
</dbReference>
<dbReference type="InterPro" id="IPR023346">
    <property type="entry name" value="Lysozyme-like_dom_sf"/>
</dbReference>
<reference evidence="13" key="1">
    <citation type="journal article" date="2019" name="Int. J. Syst. Evol. Microbiol.">
        <title>The Global Catalogue of Microorganisms (GCM) 10K type strain sequencing project: providing services to taxonomists for standard genome sequencing and annotation.</title>
        <authorList>
            <consortium name="The Broad Institute Genomics Platform"/>
            <consortium name="The Broad Institute Genome Sequencing Center for Infectious Disease"/>
            <person name="Wu L."/>
            <person name="Ma J."/>
        </authorList>
    </citation>
    <scope>NUCLEOTIDE SEQUENCE [LARGE SCALE GENOMIC DNA]</scope>
    <source>
        <strain evidence="13">NBRC 108725</strain>
    </source>
</reference>
<keyword evidence="4" id="KW-0808">Transferase</keyword>
<feature type="domain" description="Penicillin-binding protein transpeptidase" evidence="10">
    <location>
        <begin position="251"/>
        <end position="526"/>
    </location>
</feature>
<comment type="catalytic activity">
    <reaction evidence="8">
        <text>[GlcNAc-(1-&gt;4)-Mur2Ac(oyl-L-Ala-gamma-D-Glu-L-Lys-D-Ala-D-Ala)](n)-di-trans,octa-cis-undecaprenyl diphosphate + beta-D-GlcNAc-(1-&gt;4)-Mur2Ac(oyl-L-Ala-gamma-D-Glu-L-Lys-D-Ala-D-Ala)-di-trans,octa-cis-undecaprenyl diphosphate = [GlcNAc-(1-&gt;4)-Mur2Ac(oyl-L-Ala-gamma-D-Glu-L-Lys-D-Ala-D-Ala)](n+1)-di-trans,octa-cis-undecaprenyl diphosphate + di-trans,octa-cis-undecaprenyl diphosphate + H(+)</text>
        <dbReference type="Rhea" id="RHEA:23708"/>
        <dbReference type="Rhea" id="RHEA-COMP:9602"/>
        <dbReference type="Rhea" id="RHEA-COMP:9603"/>
        <dbReference type="ChEBI" id="CHEBI:15378"/>
        <dbReference type="ChEBI" id="CHEBI:58405"/>
        <dbReference type="ChEBI" id="CHEBI:60033"/>
        <dbReference type="ChEBI" id="CHEBI:78435"/>
        <dbReference type="EC" id="2.4.99.28"/>
    </reaction>
</comment>
<dbReference type="InterPro" id="IPR036950">
    <property type="entry name" value="PBP_transglycosylase"/>
</dbReference>
<evidence type="ECO:0000259" key="10">
    <source>
        <dbReference type="Pfam" id="PF00905"/>
    </source>
</evidence>
<feature type="region of interest" description="Disordered" evidence="9">
    <location>
        <begin position="584"/>
        <end position="606"/>
    </location>
</feature>
<keyword evidence="6" id="KW-0511">Multifunctional enzyme</keyword>
<sequence>MLGSDVQGASTITQQYVKNVLVAQATGLATEAQRDAAYKEATKVSFDRKLREMRLAIGLEKVYSKDDILLGYLNIALFGGRVYGIQAASQYYYGVNASDLTLPQAASLLAIVNNPEKFRLDKPDSETNGAANGYAANKVRRDYVLDNLLKEKKITKEEHDAAVAAPIEPAIHEAQSGCSNAGNAGFFCDYVVNVIRNDPVFGKTAEERYSKFIRGGYDVYTTLNLDLQDVGQGSIDENVPKAMDGVDIASAATAVEAGTGKIRIMAENKDFNDSGDAAAMGPNFSAVNYNTNYDFGGSGGFQAASTYKVFTLIAWLRAGHTLGETLNVTPKTWDMSTFKTCDNQWGGTWAPGNDDGERGTRTVLASTAGSINGGFVAMGQQLDQCDIRKAATDLGVTNAQGETPNDNPGAILGDTSVSPLTMATAYAGIANGGVVCSPIAIERMVNQDGQDTAIPASTCRQGIEPDVAAATEYALHSVITEGTATASNPNDGIDHFAKTGTSDYNQQTWTTGASSKMGLSVLVGQATGDADLRKVYLDSGQAATARHRIWKPIMTAIDDGYGGDDFPKPDTRFLKESSSTCRTWSARRSTARAASSRRPASTPSTAVRLPRALRPGR</sequence>
<evidence type="ECO:0000256" key="5">
    <source>
        <dbReference type="ARBA" id="ARBA00022801"/>
    </source>
</evidence>
<keyword evidence="5" id="KW-0378">Hydrolase</keyword>
<dbReference type="InterPro" id="IPR012338">
    <property type="entry name" value="Beta-lactam/transpept-like"/>
</dbReference>
<dbReference type="Gene3D" id="1.10.3810.10">
    <property type="entry name" value="Biosynthetic peptidoglycan transglycosylase-like"/>
    <property type="match status" value="1"/>
</dbReference>
<evidence type="ECO:0008006" key="14">
    <source>
        <dbReference type="Google" id="ProtNLM"/>
    </source>
</evidence>
<evidence type="ECO:0000256" key="6">
    <source>
        <dbReference type="ARBA" id="ARBA00023268"/>
    </source>
</evidence>
<protein>
    <recommendedName>
        <fullName evidence="14">Penicillin-insensitive transglycosylase</fullName>
    </recommendedName>
</protein>
<keyword evidence="2" id="KW-0645">Protease</keyword>
<comment type="catalytic activity">
    <reaction evidence="7">
        <text>Preferential cleavage: (Ac)2-L-Lys-D-Ala-|-D-Ala. Also transpeptidation of peptidyl-alanyl moieties that are N-acyl substituents of D-alanine.</text>
        <dbReference type="EC" id="3.4.16.4"/>
    </reaction>
</comment>
<accession>A0ABM8GBY6</accession>
<evidence type="ECO:0000256" key="2">
    <source>
        <dbReference type="ARBA" id="ARBA00022670"/>
    </source>
</evidence>
<organism evidence="12 13">
    <name type="scientific">Naasia aerilata</name>
    <dbReference type="NCBI Taxonomy" id="1162966"/>
    <lineage>
        <taxon>Bacteria</taxon>
        <taxon>Bacillati</taxon>
        <taxon>Actinomycetota</taxon>
        <taxon>Actinomycetes</taxon>
        <taxon>Micrococcales</taxon>
        <taxon>Microbacteriaceae</taxon>
        <taxon>Naasia</taxon>
    </lineage>
</organism>
<evidence type="ECO:0000256" key="7">
    <source>
        <dbReference type="ARBA" id="ARBA00034000"/>
    </source>
</evidence>
<evidence type="ECO:0000313" key="12">
    <source>
        <dbReference type="EMBL" id="BDZ45756.1"/>
    </source>
</evidence>
<gene>
    <name evidence="12" type="ORF">GCM10025866_16650</name>
</gene>
<dbReference type="RefSeq" id="WP_286278991.1">
    <property type="nucleotide sequence ID" value="NZ_AP027731.1"/>
</dbReference>
<keyword evidence="3" id="KW-0328">Glycosyltransferase</keyword>
<evidence type="ECO:0000313" key="13">
    <source>
        <dbReference type="Proteomes" id="UP001321498"/>
    </source>
</evidence>
<dbReference type="Pfam" id="PF00912">
    <property type="entry name" value="Transgly"/>
    <property type="match status" value="1"/>
</dbReference>
<evidence type="ECO:0000259" key="11">
    <source>
        <dbReference type="Pfam" id="PF00912"/>
    </source>
</evidence>
<name>A0ABM8GBY6_9MICO</name>
<dbReference type="Proteomes" id="UP001321498">
    <property type="component" value="Chromosome"/>
</dbReference>
<dbReference type="InterPro" id="IPR050396">
    <property type="entry name" value="Glycosyltr_51/Transpeptidase"/>
</dbReference>
<dbReference type="InterPro" id="IPR001460">
    <property type="entry name" value="PCN-bd_Tpept"/>
</dbReference>
<evidence type="ECO:0000256" key="3">
    <source>
        <dbReference type="ARBA" id="ARBA00022676"/>
    </source>
</evidence>
<dbReference type="Pfam" id="PF00905">
    <property type="entry name" value="Transpeptidase"/>
    <property type="match status" value="1"/>
</dbReference>
<proteinExistence type="predicted"/>
<evidence type="ECO:0000256" key="1">
    <source>
        <dbReference type="ARBA" id="ARBA00022645"/>
    </source>
</evidence>
<evidence type="ECO:0000256" key="9">
    <source>
        <dbReference type="SAM" id="MobiDB-lite"/>
    </source>
</evidence>
<dbReference type="SUPFAM" id="SSF53955">
    <property type="entry name" value="Lysozyme-like"/>
    <property type="match status" value="1"/>
</dbReference>
<dbReference type="PANTHER" id="PTHR32282">
    <property type="entry name" value="BINDING PROTEIN TRANSPEPTIDASE, PUTATIVE-RELATED"/>
    <property type="match status" value="1"/>
</dbReference>